<sequence>MMDADNRRPYLRGVATQQQTQRVTMSMMPPIQPIANYRFPCAMDSKPSIETGKNSVLGDLEVSASISTTTSNETSSVATDYLKCPFVQFADGVQSSKLLESSNTMAELQPYFVHADALAVEVWVTPTFVSEMTEESAPIVSVAESSKHIETTGQTYCDGIQFSIAQLGNLLEVRYKDFYDYYPQMDDDYANDDIPIFGCRRLIVPDVTLRYQDLNHIVILWKQAGAVFQIYINGEKVVDFDLLGGQAVTLPYNLQSWDPTYNLQFFGNTMSTRLFPGLIHKASIYNRNLLTDDILTLYQVGLEDRKQEYVFDPNNPLHLVASPWNVSLVQGEYAILGVGGDYNVSTPFWNIMVEFLSLPQHGDLIKQDSLKVLKVGERVPVDGGLSRAKLIYQQTREDYFSVPKYSFNGTALPHGGESFGYRLVAVNVDDPQHLVGWSEPVHQNVVIIHTNHPPVLEISDQVQRPPGGQPKERNKRPFATLGTVNLVDELDYNINRVRVDLWTHNGSLSIMSEEARKLADFESCARRPTPLSSSSIAWQCHGDGFKDTNMTFLATPQDVSAILSSIQYDAFHWNQADSITIRIFDGSGGSCLTEEEHSLGRFIQPNGTITEYRYQTVHSDCFSIVRQIIVPPLGMPLDVSGIHGYLYRVFVDLNDWSWADAVSWGFVLSLIYFIYRMVRCCCGCCGKCIRRRHTAAIHIENPSTSTRTLESLDVEVLTPATTIDSDDT</sequence>
<organism evidence="1 2">
    <name type="scientific">Nitzschia inconspicua</name>
    <dbReference type="NCBI Taxonomy" id="303405"/>
    <lineage>
        <taxon>Eukaryota</taxon>
        <taxon>Sar</taxon>
        <taxon>Stramenopiles</taxon>
        <taxon>Ochrophyta</taxon>
        <taxon>Bacillariophyta</taxon>
        <taxon>Bacillariophyceae</taxon>
        <taxon>Bacillariophycidae</taxon>
        <taxon>Bacillariales</taxon>
        <taxon>Bacillariaceae</taxon>
        <taxon>Nitzschia</taxon>
    </lineage>
</organism>
<evidence type="ECO:0000313" key="1">
    <source>
        <dbReference type="EMBL" id="KAG7358523.1"/>
    </source>
</evidence>
<keyword evidence="2" id="KW-1185">Reference proteome</keyword>
<accession>A0A9K3LAP1</accession>
<dbReference type="OrthoDB" id="194956at2759"/>
<comment type="caution">
    <text evidence="1">The sequence shown here is derived from an EMBL/GenBank/DDBJ whole genome shotgun (WGS) entry which is preliminary data.</text>
</comment>
<gene>
    <name evidence="1" type="ORF">IV203_015112</name>
</gene>
<dbReference type="AlphaFoldDB" id="A0A9K3LAP1"/>
<dbReference type="Proteomes" id="UP000693970">
    <property type="component" value="Unassembled WGS sequence"/>
</dbReference>
<protein>
    <submittedName>
        <fullName evidence="1">Uncharacterized protein</fullName>
    </submittedName>
</protein>
<name>A0A9K3LAP1_9STRA</name>
<reference evidence="1" key="2">
    <citation type="submission" date="2021-04" db="EMBL/GenBank/DDBJ databases">
        <authorList>
            <person name="Podell S."/>
        </authorList>
    </citation>
    <scope>NUCLEOTIDE SEQUENCE</scope>
    <source>
        <strain evidence="1">Hildebrandi</strain>
    </source>
</reference>
<reference evidence="1" key="1">
    <citation type="journal article" date="2021" name="Sci. Rep.">
        <title>Diploid genomic architecture of Nitzschia inconspicua, an elite biomass production diatom.</title>
        <authorList>
            <person name="Oliver A."/>
            <person name="Podell S."/>
            <person name="Pinowska A."/>
            <person name="Traller J.C."/>
            <person name="Smith S.R."/>
            <person name="McClure R."/>
            <person name="Beliaev A."/>
            <person name="Bohutskyi P."/>
            <person name="Hill E.A."/>
            <person name="Rabines A."/>
            <person name="Zheng H."/>
            <person name="Allen L.Z."/>
            <person name="Kuo A."/>
            <person name="Grigoriev I.V."/>
            <person name="Allen A.E."/>
            <person name="Hazlebeck D."/>
            <person name="Allen E.E."/>
        </authorList>
    </citation>
    <scope>NUCLEOTIDE SEQUENCE</scope>
    <source>
        <strain evidence="1">Hildebrandi</strain>
    </source>
</reference>
<proteinExistence type="predicted"/>
<evidence type="ECO:0000313" key="2">
    <source>
        <dbReference type="Proteomes" id="UP000693970"/>
    </source>
</evidence>
<dbReference type="EMBL" id="JAGRRH010000014">
    <property type="protein sequence ID" value="KAG7358523.1"/>
    <property type="molecule type" value="Genomic_DNA"/>
</dbReference>